<sequence length="276" mass="31380">MQSMQTIHHHAELHPKLSLWRGKRCGCFPSNTNTNDFKMKKIASFSTPALHLTHNIFERWAVIKATGDNDGREDKLAEFEHDPDAASILMGNFDDPEKLRKRIEERIKKKQKDILQTKTGSAEPMIVTFKEFDFSDSCYIWIEFSRSPSNNELDLISGAIRSWYLLGHIGGYNSMNMQLTQLPINEKPSFDSVKASEEITSAFYNIGDLELQDNLARIWVDTGTSDPLMLDVLINALQSLSSDYIGIKNLVFGGKHWGKWKEGSNSVEDGYKVCKI</sequence>
<dbReference type="InterPro" id="IPR021920">
    <property type="entry name" value="DUF3531"/>
</dbReference>
<dbReference type="EMBL" id="EF086644">
    <property type="protein sequence ID" value="ABK25902.1"/>
    <property type="molecule type" value="mRNA"/>
</dbReference>
<dbReference type="OMA" id="TFRSWHI"/>
<protein>
    <submittedName>
        <fullName evidence="1">Uncharacterized protein</fullName>
    </submittedName>
</protein>
<dbReference type="PANTHER" id="PTHR46737:SF3">
    <property type="entry name" value="OXIDOREDUCTASE_TRANSITION METAL ION-BINDING PROTEIN (DUF3531)"/>
    <property type="match status" value="1"/>
</dbReference>
<accession>A9NZ41</accession>
<dbReference type="PANTHER" id="PTHR46737">
    <property type="entry name" value="OS02G0827600 PROTEIN"/>
    <property type="match status" value="1"/>
</dbReference>
<reference evidence="1" key="1">
    <citation type="journal article" date="2008" name="BMC Genomics">
        <title>A conifer genomics resource of 200,000 spruce (Picea spp.) ESTs and 6,464 high-quality, sequence-finished full-length cDNAs for Sitka spruce (Picea sitchensis).</title>
        <authorList>
            <person name="Ralph S.G."/>
            <person name="Chun H.J."/>
            <person name="Kolosova N."/>
            <person name="Cooper D."/>
            <person name="Oddy C."/>
            <person name="Ritland C.E."/>
            <person name="Kirkpatrick R."/>
            <person name="Moore R."/>
            <person name="Barber S."/>
            <person name="Holt R.A."/>
            <person name="Jones S.J."/>
            <person name="Marra M.A."/>
            <person name="Douglas C.J."/>
            <person name="Ritland K."/>
            <person name="Bohlmann J."/>
        </authorList>
    </citation>
    <scope>NUCLEOTIDE SEQUENCE</scope>
    <source>
        <tissue evidence="1">Green portion of the leader tissue</tissue>
    </source>
</reference>
<proteinExistence type="evidence at transcript level"/>
<evidence type="ECO:0000313" key="1">
    <source>
        <dbReference type="EMBL" id="ABK25902.1"/>
    </source>
</evidence>
<name>A9NZ41_PICSI</name>
<dbReference type="AlphaFoldDB" id="A9NZ41"/>
<dbReference type="Pfam" id="PF12049">
    <property type="entry name" value="DUF3531"/>
    <property type="match status" value="1"/>
</dbReference>
<organism evidence="1">
    <name type="scientific">Picea sitchensis</name>
    <name type="common">Sitka spruce</name>
    <name type="synonym">Pinus sitchensis</name>
    <dbReference type="NCBI Taxonomy" id="3332"/>
    <lineage>
        <taxon>Eukaryota</taxon>
        <taxon>Viridiplantae</taxon>
        <taxon>Streptophyta</taxon>
        <taxon>Embryophyta</taxon>
        <taxon>Tracheophyta</taxon>
        <taxon>Spermatophyta</taxon>
        <taxon>Pinopsida</taxon>
        <taxon>Pinidae</taxon>
        <taxon>Conifers I</taxon>
        <taxon>Pinales</taxon>
        <taxon>Pinaceae</taxon>
        <taxon>Picea</taxon>
    </lineage>
</organism>